<accession>A0A165V137</accession>
<dbReference type="OrthoDB" id="3270485at2759"/>
<proteinExistence type="predicted"/>
<dbReference type="EMBL" id="KV425555">
    <property type="protein sequence ID" value="KZT28997.1"/>
    <property type="molecule type" value="Genomic_DNA"/>
</dbReference>
<dbReference type="Proteomes" id="UP000076761">
    <property type="component" value="Unassembled WGS sequence"/>
</dbReference>
<evidence type="ECO:0000256" key="1">
    <source>
        <dbReference type="SAM" id="MobiDB-lite"/>
    </source>
</evidence>
<name>A0A165V137_9AGAM</name>
<reference evidence="3 4" key="1">
    <citation type="journal article" date="2016" name="Mol. Biol. Evol.">
        <title>Comparative Genomics of Early-Diverging Mushroom-Forming Fungi Provides Insights into the Origins of Lignocellulose Decay Capabilities.</title>
        <authorList>
            <person name="Nagy L.G."/>
            <person name="Riley R."/>
            <person name="Tritt A."/>
            <person name="Adam C."/>
            <person name="Daum C."/>
            <person name="Floudas D."/>
            <person name="Sun H."/>
            <person name="Yadav J.S."/>
            <person name="Pangilinan J."/>
            <person name="Larsson K.H."/>
            <person name="Matsuura K."/>
            <person name="Barry K."/>
            <person name="Labutti K."/>
            <person name="Kuo R."/>
            <person name="Ohm R.A."/>
            <person name="Bhattacharya S.S."/>
            <person name="Shirouzu T."/>
            <person name="Yoshinaga Y."/>
            <person name="Martin F.M."/>
            <person name="Grigoriev I.V."/>
            <person name="Hibbett D.S."/>
        </authorList>
    </citation>
    <scope>NUCLEOTIDE SEQUENCE [LARGE SCALE GENOMIC DNA]</scope>
    <source>
        <strain evidence="3 4">HHB14362 ss-1</strain>
    </source>
</reference>
<dbReference type="InterPro" id="IPR037056">
    <property type="entry name" value="RNase_H1_N_sf"/>
</dbReference>
<evidence type="ECO:0000313" key="4">
    <source>
        <dbReference type="Proteomes" id="UP000076761"/>
    </source>
</evidence>
<feature type="region of interest" description="Disordered" evidence="1">
    <location>
        <begin position="236"/>
        <end position="266"/>
    </location>
</feature>
<dbReference type="SUPFAM" id="SSF55658">
    <property type="entry name" value="L9 N-domain-like"/>
    <property type="match status" value="1"/>
</dbReference>
<dbReference type="InParanoid" id="A0A165V137"/>
<feature type="domain" description="Ribonuclease H1 N-terminal" evidence="2">
    <location>
        <begin position="6"/>
        <end position="47"/>
    </location>
</feature>
<sequence length="320" mass="34654">MAKKAKWYVVIAGTQPGIYRTWSDVAPKVAGITKSIHESFKTEEEAVEVYERALRTGAVKVIGASSASDSGPVNISTSPALIPQDASVMYSSSSPPTGITQRMSENVTPTTRPRAPIQLQSAQQTPRPVKSEPHILTTPHTQRITADYPNILSVPQRGEPSTSRVYPPSPKVGNIPKTEALSPLMELRSSVSLPNTPTQGRPHSEVSPPTPSSHTSHCSRSSCICSCHRQTHGTARTRTSSVAVPSPPYHLVPTQPSTPLLSSGSRTRTRDFDANMLGLSQPMHIRGTSYDTAFDPRSPIARSTSLPMDYSRLWEAVTCH</sequence>
<feature type="region of interest" description="Disordered" evidence="1">
    <location>
        <begin position="190"/>
        <end position="215"/>
    </location>
</feature>
<evidence type="ECO:0000313" key="3">
    <source>
        <dbReference type="EMBL" id="KZT28997.1"/>
    </source>
</evidence>
<organism evidence="3 4">
    <name type="scientific">Neolentinus lepideus HHB14362 ss-1</name>
    <dbReference type="NCBI Taxonomy" id="1314782"/>
    <lineage>
        <taxon>Eukaryota</taxon>
        <taxon>Fungi</taxon>
        <taxon>Dikarya</taxon>
        <taxon>Basidiomycota</taxon>
        <taxon>Agaricomycotina</taxon>
        <taxon>Agaricomycetes</taxon>
        <taxon>Gloeophyllales</taxon>
        <taxon>Gloeophyllaceae</taxon>
        <taxon>Neolentinus</taxon>
    </lineage>
</organism>
<keyword evidence="4" id="KW-1185">Reference proteome</keyword>
<dbReference type="Gene3D" id="3.40.970.10">
    <property type="entry name" value="Ribonuclease H1, N-terminal domain"/>
    <property type="match status" value="1"/>
</dbReference>
<feature type="compositionally biased region" description="Polar residues" evidence="1">
    <location>
        <begin position="190"/>
        <end position="201"/>
    </location>
</feature>
<feature type="region of interest" description="Disordered" evidence="1">
    <location>
        <begin position="154"/>
        <end position="177"/>
    </location>
</feature>
<dbReference type="Pfam" id="PF01693">
    <property type="entry name" value="Cauli_VI"/>
    <property type="match status" value="1"/>
</dbReference>
<feature type="compositionally biased region" description="Polar residues" evidence="1">
    <location>
        <begin position="254"/>
        <end position="266"/>
    </location>
</feature>
<dbReference type="STRING" id="1314782.A0A165V137"/>
<dbReference type="InterPro" id="IPR009027">
    <property type="entry name" value="Ribosomal_bL9/RNase_H1_N"/>
</dbReference>
<dbReference type="AlphaFoldDB" id="A0A165V137"/>
<feature type="compositionally biased region" description="Polar residues" evidence="1">
    <location>
        <begin position="90"/>
        <end position="111"/>
    </location>
</feature>
<feature type="region of interest" description="Disordered" evidence="1">
    <location>
        <begin position="90"/>
        <end position="134"/>
    </location>
</feature>
<evidence type="ECO:0000259" key="2">
    <source>
        <dbReference type="Pfam" id="PF01693"/>
    </source>
</evidence>
<gene>
    <name evidence="3" type="ORF">NEOLEDRAFT_689624</name>
</gene>
<protein>
    <recommendedName>
        <fullName evidence="2">Ribonuclease H1 N-terminal domain-containing protein</fullName>
    </recommendedName>
</protein>
<dbReference type="InterPro" id="IPR011320">
    <property type="entry name" value="RNase_H1_N"/>
</dbReference>